<evidence type="ECO:0000256" key="3">
    <source>
        <dbReference type="ARBA" id="ARBA00022692"/>
    </source>
</evidence>
<evidence type="ECO:0000313" key="7">
    <source>
        <dbReference type="EMBL" id="MBC2653412.1"/>
    </source>
</evidence>
<reference evidence="7 8" key="1">
    <citation type="submission" date="2020-08" db="EMBL/GenBank/DDBJ databases">
        <title>The genome sequence of Novosphingobium flavum 4Y4.</title>
        <authorList>
            <person name="Liu Y."/>
        </authorList>
    </citation>
    <scope>NUCLEOTIDE SEQUENCE [LARGE SCALE GENOMIC DNA]</scope>
    <source>
        <strain evidence="7 8">4Y4</strain>
    </source>
</reference>
<comment type="similarity">
    <text evidence="2 6">Belongs to the GDT1 family.</text>
</comment>
<evidence type="ECO:0000256" key="1">
    <source>
        <dbReference type="ARBA" id="ARBA00004141"/>
    </source>
</evidence>
<evidence type="ECO:0000313" key="8">
    <source>
        <dbReference type="Proteomes" id="UP000520156"/>
    </source>
</evidence>
<dbReference type="Pfam" id="PF01169">
    <property type="entry name" value="GDT1"/>
    <property type="match status" value="2"/>
</dbReference>
<dbReference type="GO" id="GO:0016020">
    <property type="term" value="C:membrane"/>
    <property type="evidence" value="ECO:0007669"/>
    <property type="project" value="UniProtKB-SubCell"/>
</dbReference>
<proteinExistence type="inferred from homology"/>
<dbReference type="PANTHER" id="PTHR12608:SF1">
    <property type="entry name" value="TRANSMEMBRANE PROTEIN 165"/>
    <property type="match status" value="1"/>
</dbReference>
<gene>
    <name evidence="7" type="ORF">H7F49_17135</name>
</gene>
<dbReference type="InterPro" id="IPR001727">
    <property type="entry name" value="GDT1-like"/>
</dbReference>
<sequence length="268" mass="29071">MALPLRLVRLSDIRRILRLLKCDPGSVLQSFCIRFRTWPDRYFALFVTPGLTLADGQAITPRRRLRSRFAVPKPLIVFEAFLTSSAVVALAEIGDKTQLLAIILATRFRRPWEIVAGILCATLANHFLAALLGEQVANQLDGKAFRYAVAVSFIAMAGWTLVPDRMDDDAPRESRFGAFLTTLVAFFLVEMGDKTQIATIALGARFHSVLAVMAGTTLGMMVANVPAVFLGEALIARVPLGVVRGLAALLLLAVGLWVLAQTAGVLPG</sequence>
<organism evidence="7 8">
    <name type="scientific">Novosphingobium aerophilum</name>
    <dbReference type="NCBI Taxonomy" id="2839843"/>
    <lineage>
        <taxon>Bacteria</taxon>
        <taxon>Pseudomonadati</taxon>
        <taxon>Pseudomonadota</taxon>
        <taxon>Alphaproteobacteria</taxon>
        <taxon>Sphingomonadales</taxon>
        <taxon>Sphingomonadaceae</taxon>
        <taxon>Novosphingobium</taxon>
    </lineage>
</organism>
<name>A0A7X1FAJ3_9SPHN</name>
<accession>A0A7X1FAJ3</accession>
<keyword evidence="4 6" id="KW-1133">Transmembrane helix</keyword>
<comment type="subcellular location">
    <subcellularLocation>
        <location evidence="1 6">Membrane</location>
        <topology evidence="1 6">Multi-pass membrane protein</topology>
    </subcellularLocation>
</comment>
<feature type="transmembrane region" description="Helical" evidence="6">
    <location>
        <begin position="204"/>
        <end position="229"/>
    </location>
</feature>
<feature type="transmembrane region" description="Helical" evidence="6">
    <location>
        <begin position="144"/>
        <end position="162"/>
    </location>
</feature>
<keyword evidence="5 6" id="KW-0472">Membrane</keyword>
<evidence type="ECO:0000256" key="2">
    <source>
        <dbReference type="ARBA" id="ARBA00009190"/>
    </source>
</evidence>
<dbReference type="Proteomes" id="UP000520156">
    <property type="component" value="Unassembled WGS sequence"/>
</dbReference>
<keyword evidence="3 6" id="KW-0812">Transmembrane</keyword>
<dbReference type="AlphaFoldDB" id="A0A7X1FAJ3"/>
<evidence type="ECO:0000256" key="5">
    <source>
        <dbReference type="ARBA" id="ARBA00023136"/>
    </source>
</evidence>
<comment type="caution">
    <text evidence="7">The sequence shown here is derived from an EMBL/GenBank/DDBJ whole genome shotgun (WGS) entry which is preliminary data.</text>
</comment>
<dbReference type="GO" id="GO:0046873">
    <property type="term" value="F:metal ion transmembrane transporter activity"/>
    <property type="evidence" value="ECO:0007669"/>
    <property type="project" value="InterPro"/>
</dbReference>
<protein>
    <recommendedName>
        <fullName evidence="6">GDT1 family protein</fullName>
    </recommendedName>
</protein>
<evidence type="ECO:0000256" key="6">
    <source>
        <dbReference type="RuleBase" id="RU365102"/>
    </source>
</evidence>
<dbReference type="EMBL" id="JACLAU010000046">
    <property type="protein sequence ID" value="MBC2653412.1"/>
    <property type="molecule type" value="Genomic_DNA"/>
</dbReference>
<feature type="transmembrane region" description="Helical" evidence="6">
    <location>
        <begin position="75"/>
        <end position="94"/>
    </location>
</feature>
<feature type="transmembrane region" description="Helical" evidence="6">
    <location>
        <begin position="114"/>
        <end position="132"/>
    </location>
</feature>
<dbReference type="PANTHER" id="PTHR12608">
    <property type="entry name" value="TRANSMEMBRANE PROTEIN HTP-1 RELATED"/>
    <property type="match status" value="1"/>
</dbReference>
<evidence type="ECO:0000256" key="4">
    <source>
        <dbReference type="ARBA" id="ARBA00022989"/>
    </source>
</evidence>
<feature type="transmembrane region" description="Helical" evidence="6">
    <location>
        <begin position="241"/>
        <end position="260"/>
    </location>
</feature>
<keyword evidence="8" id="KW-1185">Reference proteome</keyword>